<dbReference type="PANTHER" id="PTHR33476">
    <property type="entry name" value="EMB|CAB62613.1"/>
    <property type="match status" value="1"/>
</dbReference>
<feature type="region of interest" description="Disordered" evidence="2">
    <location>
        <begin position="500"/>
        <end position="541"/>
    </location>
</feature>
<gene>
    <name evidence="3" type="ORF">AAHA92_31801</name>
</gene>
<keyword evidence="1" id="KW-0175">Coiled coil</keyword>
<organism evidence="3 4">
    <name type="scientific">Salvia divinorum</name>
    <name type="common">Maria pastora</name>
    <name type="synonym">Diviner's sage</name>
    <dbReference type="NCBI Taxonomy" id="28513"/>
    <lineage>
        <taxon>Eukaryota</taxon>
        <taxon>Viridiplantae</taxon>
        <taxon>Streptophyta</taxon>
        <taxon>Embryophyta</taxon>
        <taxon>Tracheophyta</taxon>
        <taxon>Spermatophyta</taxon>
        <taxon>Magnoliopsida</taxon>
        <taxon>eudicotyledons</taxon>
        <taxon>Gunneridae</taxon>
        <taxon>Pentapetalae</taxon>
        <taxon>asterids</taxon>
        <taxon>lamiids</taxon>
        <taxon>Lamiales</taxon>
        <taxon>Lamiaceae</taxon>
        <taxon>Nepetoideae</taxon>
        <taxon>Mentheae</taxon>
        <taxon>Salviinae</taxon>
        <taxon>Salvia</taxon>
        <taxon>Salvia subgen. Calosphace</taxon>
    </lineage>
</organism>
<feature type="compositionally biased region" description="Basic and acidic residues" evidence="2">
    <location>
        <begin position="261"/>
        <end position="276"/>
    </location>
</feature>
<feature type="region of interest" description="Disordered" evidence="2">
    <location>
        <begin position="261"/>
        <end position="294"/>
    </location>
</feature>
<sequence length="666" mass="74390">MDVWVVAAAAGAGYVVQHLKNLGRGKNKWVDSSSENLNGVRPQSSRSRRKLGDKTGPFDSVLSRESNGEEMSNGEGDKVCDFEMTSTSGYEDENMVVGGSFMSSSFLAQNPDVEDVQGDLESGLPFDSSRGFTSDMSPRHSSSEIVFSSSSSRRRRGLKSRRFDSQSIKPQTSLQSCLMAQLYEERDASEEYAHHSLEKPRLRPFLVTDGSRIISSAPCESVTVPIGTSRGERWLRKDGYSQVNSTVCGIPALPNIEPAECGKKAKTSEKQKRGFEGYHSSKASRSDPDNAQGGTSSKALLFNFGLTLGVASSFMANKHEVEKMKSLLKQNENLVQDLQEELEMKDCLTVKELAADNNESTNVNNDYCTDDTVLPLSLKEKSDEKSCHEKPEEQSLYAIEAELEVELQRLESSMNSSSLEGKLCNLSGFDPDFVSDFHEGMLRSRSFAAEFHGDSDESRSSTPRSCPYPVSPRELSLRLHQVIQSRLEERIKELETALQNSQQKSKYMGSKHVHPWRELSSPGTRNSSAHDSPIARNEHKPMDEPVVISLSGEALAAYNEAYDVFTKVSESDEEDFQAGFENGYHAEYDSNEVQETVFHQRTEEDLYSPQNNNALGRRRDEVEDCDEDDEIERLLIRQIVEKAKQGSPAVLKAQREFLLLNIENEH</sequence>
<feature type="region of interest" description="Disordered" evidence="2">
    <location>
        <begin position="30"/>
        <end position="80"/>
    </location>
</feature>
<evidence type="ECO:0000256" key="1">
    <source>
        <dbReference type="SAM" id="Coils"/>
    </source>
</evidence>
<evidence type="ECO:0000313" key="3">
    <source>
        <dbReference type="EMBL" id="KAL1531689.1"/>
    </source>
</evidence>
<feature type="region of interest" description="Disordered" evidence="2">
    <location>
        <begin position="121"/>
        <end position="167"/>
    </location>
</feature>
<protein>
    <submittedName>
        <fullName evidence="3">Uncharacterized protein</fullName>
    </submittedName>
</protein>
<dbReference type="EMBL" id="JBEAFC010000014">
    <property type="protein sequence ID" value="KAL1531689.1"/>
    <property type="molecule type" value="Genomic_DNA"/>
</dbReference>
<keyword evidence="4" id="KW-1185">Reference proteome</keyword>
<feature type="compositionally biased region" description="Polar residues" evidence="2">
    <location>
        <begin position="30"/>
        <end position="45"/>
    </location>
</feature>
<proteinExistence type="predicted"/>
<dbReference type="PANTHER" id="PTHR33476:SF7">
    <property type="entry name" value="EMB|CAB62613.1"/>
    <property type="match status" value="1"/>
</dbReference>
<dbReference type="AlphaFoldDB" id="A0ABD1FIN2"/>
<name>A0ABD1FIN2_SALDI</name>
<reference evidence="3 4" key="1">
    <citation type="submission" date="2024-06" db="EMBL/GenBank/DDBJ databases">
        <title>A chromosome level genome sequence of Diviner's sage (Salvia divinorum).</title>
        <authorList>
            <person name="Ford S.A."/>
            <person name="Ro D.-K."/>
            <person name="Ness R.W."/>
            <person name="Phillips M.A."/>
        </authorList>
    </citation>
    <scope>NUCLEOTIDE SEQUENCE [LARGE SCALE GENOMIC DNA]</scope>
    <source>
        <strain evidence="3">SAF-2024a</strain>
        <tissue evidence="3">Leaf</tissue>
    </source>
</reference>
<feature type="coiled-coil region" evidence="1">
    <location>
        <begin position="321"/>
        <end position="348"/>
    </location>
</feature>
<comment type="caution">
    <text evidence="3">The sequence shown here is derived from an EMBL/GenBank/DDBJ whole genome shotgun (WGS) entry which is preliminary data.</text>
</comment>
<dbReference type="Proteomes" id="UP001567538">
    <property type="component" value="Unassembled WGS sequence"/>
</dbReference>
<evidence type="ECO:0000313" key="4">
    <source>
        <dbReference type="Proteomes" id="UP001567538"/>
    </source>
</evidence>
<evidence type="ECO:0000256" key="2">
    <source>
        <dbReference type="SAM" id="MobiDB-lite"/>
    </source>
</evidence>
<dbReference type="InterPro" id="IPR040348">
    <property type="entry name" value="POLAR-like"/>
</dbReference>
<feature type="compositionally biased region" description="Polar residues" evidence="2">
    <location>
        <begin position="521"/>
        <end position="530"/>
    </location>
</feature>
<accession>A0ABD1FIN2</accession>